<evidence type="ECO:0000256" key="4">
    <source>
        <dbReference type="PROSITE-ProRule" id="PRU00335"/>
    </source>
</evidence>
<reference evidence="6 7" key="1">
    <citation type="submission" date="2024-04" db="EMBL/GenBank/DDBJ databases">
        <title>Novel genus in family Flammeovirgaceae.</title>
        <authorList>
            <person name="Nguyen T.H."/>
            <person name="Vuong T.Q."/>
            <person name="Le H."/>
            <person name="Kim S.-G."/>
        </authorList>
    </citation>
    <scope>NUCLEOTIDE SEQUENCE [LARGE SCALE GENOMIC DNA]</scope>
    <source>
        <strain evidence="6 7">JCM 23209</strain>
    </source>
</reference>
<proteinExistence type="predicted"/>
<dbReference type="AlphaFoldDB" id="A0AAW9S8Z6"/>
<gene>
    <name evidence="6" type="ORF">AAG747_09910</name>
</gene>
<evidence type="ECO:0000313" key="6">
    <source>
        <dbReference type="EMBL" id="MEN7548225.1"/>
    </source>
</evidence>
<comment type="caution">
    <text evidence="6">The sequence shown here is derived from an EMBL/GenBank/DDBJ whole genome shotgun (WGS) entry which is preliminary data.</text>
</comment>
<keyword evidence="3" id="KW-0804">Transcription</keyword>
<dbReference type="RefSeq" id="WP_346821005.1">
    <property type="nucleotide sequence ID" value="NZ_JBDKWZ010000005.1"/>
</dbReference>
<dbReference type="SUPFAM" id="SSF48498">
    <property type="entry name" value="Tetracyclin repressor-like, C-terminal domain"/>
    <property type="match status" value="1"/>
</dbReference>
<dbReference type="Pfam" id="PF00440">
    <property type="entry name" value="TetR_N"/>
    <property type="match status" value="1"/>
</dbReference>
<evidence type="ECO:0000256" key="1">
    <source>
        <dbReference type="ARBA" id="ARBA00023015"/>
    </source>
</evidence>
<sequence length="197" mass="22527">MRKGEATREVIIQKSAELFNKFGYDGCSLKDIMDATNLKKGGIYNHFNNKDEIALAAFDYSYKKVLSRFRQRLDKDRTARQKLNSIIEVFESFCYDPVISGGCPIFNSAIDSIDSHPVLRAKAVEAVNTLHQYIIIKLEEGKKSGEFKPEVKSEELATLFMSTLEGALIMSRACQQNKHMTFAVRFLRNYMENEIFS</sequence>
<feature type="DNA-binding region" description="H-T-H motif" evidence="4">
    <location>
        <begin position="28"/>
        <end position="47"/>
    </location>
</feature>
<evidence type="ECO:0000256" key="3">
    <source>
        <dbReference type="ARBA" id="ARBA00023163"/>
    </source>
</evidence>
<dbReference type="Gene3D" id="1.10.357.10">
    <property type="entry name" value="Tetracycline Repressor, domain 2"/>
    <property type="match status" value="1"/>
</dbReference>
<keyword evidence="2 4" id="KW-0238">DNA-binding</keyword>
<dbReference type="InterPro" id="IPR009057">
    <property type="entry name" value="Homeodomain-like_sf"/>
</dbReference>
<evidence type="ECO:0000259" key="5">
    <source>
        <dbReference type="PROSITE" id="PS50977"/>
    </source>
</evidence>
<dbReference type="SUPFAM" id="SSF46689">
    <property type="entry name" value="Homeodomain-like"/>
    <property type="match status" value="1"/>
</dbReference>
<dbReference type="InterPro" id="IPR011075">
    <property type="entry name" value="TetR_C"/>
</dbReference>
<protein>
    <submittedName>
        <fullName evidence="6">TetR/AcrR family transcriptional regulator</fullName>
    </submittedName>
</protein>
<dbReference type="PANTHER" id="PTHR47506:SF3">
    <property type="entry name" value="HTH-TYPE TRANSCRIPTIONAL REGULATOR LMRA"/>
    <property type="match status" value="1"/>
</dbReference>
<dbReference type="PROSITE" id="PS50977">
    <property type="entry name" value="HTH_TETR_2"/>
    <property type="match status" value="1"/>
</dbReference>
<dbReference type="Pfam" id="PF16925">
    <property type="entry name" value="TetR_C_13"/>
    <property type="match status" value="1"/>
</dbReference>
<dbReference type="PANTHER" id="PTHR47506">
    <property type="entry name" value="TRANSCRIPTIONAL REGULATORY PROTEIN"/>
    <property type="match status" value="1"/>
</dbReference>
<dbReference type="EMBL" id="JBDKWZ010000005">
    <property type="protein sequence ID" value="MEN7548225.1"/>
    <property type="molecule type" value="Genomic_DNA"/>
</dbReference>
<dbReference type="Proteomes" id="UP001403385">
    <property type="component" value="Unassembled WGS sequence"/>
</dbReference>
<evidence type="ECO:0000256" key="2">
    <source>
        <dbReference type="ARBA" id="ARBA00023125"/>
    </source>
</evidence>
<name>A0AAW9S8Z6_9BACT</name>
<evidence type="ECO:0000313" key="7">
    <source>
        <dbReference type="Proteomes" id="UP001403385"/>
    </source>
</evidence>
<organism evidence="6 7">
    <name type="scientific">Rapidithrix thailandica</name>
    <dbReference type="NCBI Taxonomy" id="413964"/>
    <lineage>
        <taxon>Bacteria</taxon>
        <taxon>Pseudomonadati</taxon>
        <taxon>Bacteroidota</taxon>
        <taxon>Cytophagia</taxon>
        <taxon>Cytophagales</taxon>
        <taxon>Flammeovirgaceae</taxon>
        <taxon>Rapidithrix</taxon>
    </lineage>
</organism>
<keyword evidence="1" id="KW-0805">Transcription regulation</keyword>
<keyword evidence="7" id="KW-1185">Reference proteome</keyword>
<feature type="domain" description="HTH tetR-type" evidence="5">
    <location>
        <begin position="5"/>
        <end position="65"/>
    </location>
</feature>
<dbReference type="PRINTS" id="PR00455">
    <property type="entry name" value="HTHTETR"/>
</dbReference>
<dbReference type="InterPro" id="IPR001647">
    <property type="entry name" value="HTH_TetR"/>
</dbReference>
<dbReference type="GO" id="GO:0003677">
    <property type="term" value="F:DNA binding"/>
    <property type="evidence" value="ECO:0007669"/>
    <property type="project" value="UniProtKB-UniRule"/>
</dbReference>
<dbReference type="InterPro" id="IPR036271">
    <property type="entry name" value="Tet_transcr_reg_TetR-rel_C_sf"/>
</dbReference>
<accession>A0AAW9S8Z6</accession>